<dbReference type="InterPro" id="IPR045427">
    <property type="entry name" value="MoxR"/>
</dbReference>
<feature type="region of interest" description="Disordered" evidence="1">
    <location>
        <begin position="1"/>
        <end position="30"/>
    </location>
</feature>
<evidence type="ECO:0000313" key="4">
    <source>
        <dbReference type="EMBL" id="JAT71299.1"/>
    </source>
</evidence>
<dbReference type="InterPro" id="IPR001270">
    <property type="entry name" value="ClpA/B"/>
</dbReference>
<dbReference type="Gene3D" id="3.40.50.300">
    <property type="entry name" value="P-loop containing nucleotide triphosphate hydrolases"/>
    <property type="match status" value="1"/>
</dbReference>
<dbReference type="Pfam" id="PF20030">
    <property type="entry name" value="bpMoxR"/>
    <property type="match status" value="1"/>
</dbReference>
<proteinExistence type="predicted"/>
<evidence type="ECO:0008006" key="6">
    <source>
        <dbReference type="Google" id="ProtNLM"/>
    </source>
</evidence>
<organism evidence="4">
    <name type="scientific">Auxenochlorella protothecoides</name>
    <name type="common">Green microalga</name>
    <name type="synonym">Chlorella protothecoides</name>
    <dbReference type="NCBI Taxonomy" id="3075"/>
    <lineage>
        <taxon>Eukaryota</taxon>
        <taxon>Viridiplantae</taxon>
        <taxon>Chlorophyta</taxon>
        <taxon>core chlorophytes</taxon>
        <taxon>Trebouxiophyceae</taxon>
        <taxon>Chlorellales</taxon>
        <taxon>Chlorellaceae</taxon>
        <taxon>Auxenochlorella</taxon>
    </lineage>
</organism>
<accession>A0A1D1ZWJ1</accession>
<dbReference type="PANTHER" id="PTHR32204">
    <property type="entry name" value="ATPASE RAVA"/>
    <property type="match status" value="1"/>
</dbReference>
<protein>
    <recommendedName>
        <fullName evidence="6">AAA+ ATPase domain-containing protein</fullName>
    </recommendedName>
</protein>
<dbReference type="PANTHER" id="PTHR32204:SF0">
    <property type="entry name" value="ATPASE RAVA"/>
    <property type="match status" value="1"/>
</dbReference>
<dbReference type="InterPro" id="IPR050513">
    <property type="entry name" value="RavA_ATPases"/>
</dbReference>
<dbReference type="AlphaFoldDB" id="A0A1D1ZWJ1"/>
<dbReference type="CDD" id="cd00009">
    <property type="entry name" value="AAA"/>
    <property type="match status" value="1"/>
</dbReference>
<evidence type="ECO:0000259" key="2">
    <source>
        <dbReference type="Pfam" id="PF17868"/>
    </source>
</evidence>
<dbReference type="EMBL" id="GDKF01007323">
    <property type="protein sequence ID" value="JAT71299.1"/>
    <property type="molecule type" value="Transcribed_RNA"/>
</dbReference>
<dbReference type="GO" id="GO:0005524">
    <property type="term" value="F:ATP binding"/>
    <property type="evidence" value="ECO:0007669"/>
    <property type="project" value="InterPro"/>
</dbReference>
<dbReference type="InterPro" id="IPR027417">
    <property type="entry name" value="P-loop_NTPase"/>
</dbReference>
<gene>
    <name evidence="5" type="ORF">g.45901</name>
    <name evidence="4" type="ORF">g.45911</name>
</gene>
<dbReference type="Pfam" id="PF17868">
    <property type="entry name" value="AAA_lid_8"/>
    <property type="match status" value="1"/>
</dbReference>
<dbReference type="EMBL" id="GDKF01004578">
    <property type="protein sequence ID" value="JAT74044.1"/>
    <property type="molecule type" value="Transcribed_RNA"/>
</dbReference>
<evidence type="ECO:0000259" key="3">
    <source>
        <dbReference type="Pfam" id="PF20030"/>
    </source>
</evidence>
<dbReference type="InterPro" id="IPR041538">
    <property type="entry name" value="RavA-like_AAA_lid"/>
</dbReference>
<dbReference type="PRINTS" id="PR00300">
    <property type="entry name" value="CLPPROTEASEA"/>
</dbReference>
<dbReference type="SUPFAM" id="SSF52540">
    <property type="entry name" value="P-loop containing nucleoside triphosphate hydrolases"/>
    <property type="match status" value="1"/>
</dbReference>
<evidence type="ECO:0000313" key="5">
    <source>
        <dbReference type="EMBL" id="JAT74044.1"/>
    </source>
</evidence>
<evidence type="ECO:0000256" key="1">
    <source>
        <dbReference type="SAM" id="MobiDB-lite"/>
    </source>
</evidence>
<feature type="compositionally biased region" description="Polar residues" evidence="1">
    <location>
        <begin position="1"/>
        <end position="13"/>
    </location>
</feature>
<reference evidence="4" key="1">
    <citation type="submission" date="2015-08" db="EMBL/GenBank/DDBJ databases">
        <authorList>
            <person name="Babu N.S."/>
            <person name="Beckwith C.J."/>
            <person name="Beseler K.G."/>
            <person name="Brison A."/>
            <person name="Carone J.V."/>
            <person name="Caskin T.P."/>
            <person name="Diamond M."/>
            <person name="Durham M.E."/>
            <person name="Foxe J.M."/>
            <person name="Go M."/>
            <person name="Henderson B.A."/>
            <person name="Jones I.B."/>
            <person name="McGettigan J.A."/>
            <person name="Micheletti S.J."/>
            <person name="Nasrallah M.E."/>
            <person name="Ortiz D."/>
            <person name="Piller C.R."/>
            <person name="Privatt S.R."/>
            <person name="Schneider S.L."/>
            <person name="Sharp S."/>
            <person name="Smith T.C."/>
            <person name="Stanton J.D."/>
            <person name="Ullery H.E."/>
            <person name="Wilson R.J."/>
            <person name="Serrano M.G."/>
            <person name="Buck G."/>
            <person name="Lee V."/>
            <person name="Wang Y."/>
            <person name="Carvalho R."/>
            <person name="Voegtly L."/>
            <person name="Shi R."/>
            <person name="Duckworth R."/>
            <person name="Johnson A."/>
            <person name="Loviza R."/>
            <person name="Walstead R."/>
            <person name="Shah Z."/>
            <person name="Kiflezghi M."/>
            <person name="Wade K."/>
            <person name="Ball S.L."/>
            <person name="Bradley K.W."/>
            <person name="Asai D.J."/>
            <person name="Bowman C.A."/>
            <person name="Russell D.A."/>
            <person name="Pope W.H."/>
            <person name="Jacobs-Sera D."/>
            <person name="Hendrix R.W."/>
            <person name="Hatfull G.F."/>
        </authorList>
    </citation>
    <scope>NUCLEOTIDE SEQUENCE</scope>
</reference>
<sequence length="559" mass="61573">MSTARLTCASSAQRPFRGPPAPCQGGMQRHAWPMQRPMGAWYRDGTPRGCGRKLMMAAAYSSAQTEALKASIAAACSRAQEEALASAQRASHASQGIDDRPQLRPQLLTAIEALQRGLVERDTEVRLLLLAALAQEHILFIGPPGTAKSELGRRLAQLYRGAFFERLLTRFSVPEELFGPLSMKALEHDEYKRKTTGYLPSASVAFVDEIFKANSAILNSLLTIINERLFDNGSVREKVPLRCLVGASNELPESEELDALYDRFLLRRQVAQVSPAGLMELLSSPRSQVPQATALASPGSQTHTAAPLLVDDSWAGLRGEAMALVEVPSRVLQLLADLRKHMQEEREPPTYISDRRLVKAVVLLQVAAWTCGRRRVLEFDALLLRNVLCYRPEDEGHVTNWLLQHIAAEDGLRQPRFLLKSLFGRACAVAVSAKPDADLAQEVEALRSVLLRKLAGVLTLMQDDVTGISTHLWFGHADARRFVTALKPRLKAAATDTQRLLAEVIGLQHAIEAGLDSAHLADLLPGVWADFIRNADMSDVRPLGTRSIEVVRSKYSMQP</sequence>
<feature type="domain" description="MoxR" evidence="3">
    <location>
        <begin position="107"/>
        <end position="284"/>
    </location>
</feature>
<feature type="domain" description="ATPase RavA-like AAA lid" evidence="2">
    <location>
        <begin position="331"/>
        <end position="402"/>
    </location>
</feature>
<name>A0A1D1ZWJ1_AUXPR</name>